<keyword evidence="2" id="KW-1185">Reference proteome</keyword>
<protein>
    <recommendedName>
        <fullName evidence="3">Cytochrome c domain-containing protein</fullName>
    </recommendedName>
</protein>
<dbReference type="RefSeq" id="WP_379938621.1">
    <property type="nucleotide sequence ID" value="NZ_JBHTIB010000002.1"/>
</dbReference>
<gene>
    <name evidence="1" type="ORF">ACFQ0I_01240</name>
</gene>
<evidence type="ECO:0000313" key="2">
    <source>
        <dbReference type="Proteomes" id="UP001597011"/>
    </source>
</evidence>
<name>A0ABW3BMR2_9FLAO</name>
<dbReference type="Proteomes" id="UP001597011">
    <property type="component" value="Unassembled WGS sequence"/>
</dbReference>
<dbReference type="PROSITE" id="PS51257">
    <property type="entry name" value="PROKAR_LIPOPROTEIN"/>
    <property type="match status" value="1"/>
</dbReference>
<sequence>MKKLLQIVLVNSLALFFFSCYYNELPEEVEVVIPPDTVVSFADDIAPIFATYNCTQCHKPSGQSPDLSVGTAYNALVPSYVKAGSSGTSTLYTFLAINGHRNVDSESLALIKKWIDDGAANN</sequence>
<evidence type="ECO:0008006" key="3">
    <source>
        <dbReference type="Google" id="ProtNLM"/>
    </source>
</evidence>
<comment type="caution">
    <text evidence="1">The sequence shown here is derived from an EMBL/GenBank/DDBJ whole genome shotgun (WGS) entry which is preliminary data.</text>
</comment>
<evidence type="ECO:0000313" key="1">
    <source>
        <dbReference type="EMBL" id="MFD0834371.1"/>
    </source>
</evidence>
<dbReference type="EMBL" id="JBHTIB010000002">
    <property type="protein sequence ID" value="MFD0834371.1"/>
    <property type="molecule type" value="Genomic_DNA"/>
</dbReference>
<proteinExistence type="predicted"/>
<accession>A0ABW3BMR2</accession>
<organism evidence="1 2">
    <name type="scientific">Mariniflexile aquimaris</name>
    <dbReference type="NCBI Taxonomy" id="881009"/>
    <lineage>
        <taxon>Bacteria</taxon>
        <taxon>Pseudomonadati</taxon>
        <taxon>Bacteroidota</taxon>
        <taxon>Flavobacteriia</taxon>
        <taxon>Flavobacteriales</taxon>
        <taxon>Flavobacteriaceae</taxon>
        <taxon>Mariniflexile</taxon>
    </lineage>
</organism>
<reference evidence="2" key="1">
    <citation type="journal article" date="2019" name="Int. J. Syst. Evol. Microbiol.">
        <title>The Global Catalogue of Microorganisms (GCM) 10K type strain sequencing project: providing services to taxonomists for standard genome sequencing and annotation.</title>
        <authorList>
            <consortium name="The Broad Institute Genomics Platform"/>
            <consortium name="The Broad Institute Genome Sequencing Center for Infectious Disease"/>
            <person name="Wu L."/>
            <person name="Ma J."/>
        </authorList>
    </citation>
    <scope>NUCLEOTIDE SEQUENCE [LARGE SCALE GENOMIC DNA]</scope>
    <source>
        <strain evidence="2">CCUG 60529</strain>
    </source>
</reference>